<protein>
    <recommendedName>
        <fullName evidence="4">alpha-glucosidase</fullName>
        <ecNumber evidence="4">3.2.1.20</ecNumber>
    </recommendedName>
    <alternativeName>
        <fullName evidence="11">Maltase</fullName>
    </alternativeName>
</protein>
<dbReference type="PROSITE" id="PS00025">
    <property type="entry name" value="P_TREFOIL_1"/>
    <property type="match status" value="1"/>
</dbReference>
<dbReference type="InterPro" id="IPR000322">
    <property type="entry name" value="Glyco_hydro_31_TIM"/>
</dbReference>
<evidence type="ECO:0000313" key="16">
    <source>
        <dbReference type="EMBL" id="CAF0774737.1"/>
    </source>
</evidence>
<evidence type="ECO:0000256" key="12">
    <source>
        <dbReference type="PROSITE-ProRule" id="PRU00779"/>
    </source>
</evidence>
<dbReference type="InterPro" id="IPR017853">
    <property type="entry name" value="GH"/>
</dbReference>
<evidence type="ECO:0000256" key="6">
    <source>
        <dbReference type="ARBA" id="ARBA00022801"/>
    </source>
</evidence>
<keyword evidence="9" id="KW-0325">Glycoprotein</keyword>
<evidence type="ECO:0000313" key="20">
    <source>
        <dbReference type="Proteomes" id="UP000663829"/>
    </source>
</evidence>
<evidence type="ECO:0000256" key="11">
    <source>
        <dbReference type="ARBA" id="ARBA00041343"/>
    </source>
</evidence>
<dbReference type="PROSITE" id="PS00129">
    <property type="entry name" value="GLYCOSYL_HYDROL_F31_1"/>
    <property type="match status" value="1"/>
</dbReference>
<evidence type="ECO:0000256" key="5">
    <source>
        <dbReference type="ARBA" id="ARBA00022729"/>
    </source>
</evidence>
<dbReference type="Gene3D" id="2.60.40.1180">
    <property type="entry name" value="Golgi alpha-mannosidase II"/>
    <property type="match status" value="2"/>
</dbReference>
<name>A0A814ME97_9BILA</name>
<dbReference type="InterPro" id="IPR011013">
    <property type="entry name" value="Gal_mutarotase_sf_dom"/>
</dbReference>
<evidence type="ECO:0000256" key="4">
    <source>
        <dbReference type="ARBA" id="ARBA00012741"/>
    </source>
</evidence>
<dbReference type="InterPro" id="IPR044913">
    <property type="entry name" value="P_trefoil_dom_sf"/>
</dbReference>
<organism evidence="17 20">
    <name type="scientific">Didymodactylos carnosus</name>
    <dbReference type="NCBI Taxonomy" id="1234261"/>
    <lineage>
        <taxon>Eukaryota</taxon>
        <taxon>Metazoa</taxon>
        <taxon>Spiralia</taxon>
        <taxon>Gnathifera</taxon>
        <taxon>Rotifera</taxon>
        <taxon>Eurotatoria</taxon>
        <taxon>Bdelloidea</taxon>
        <taxon>Philodinida</taxon>
        <taxon>Philodinidae</taxon>
        <taxon>Didymodactylos</taxon>
    </lineage>
</organism>
<keyword evidence="5 14" id="KW-0732">Signal</keyword>
<comment type="similarity">
    <text evidence="3 13">Belongs to the glycosyl hydrolase 31 family.</text>
</comment>
<reference evidence="17" key="1">
    <citation type="submission" date="2021-02" db="EMBL/GenBank/DDBJ databases">
        <authorList>
            <person name="Nowell W R."/>
        </authorList>
    </citation>
    <scope>NUCLEOTIDE SEQUENCE</scope>
</reference>
<comment type="subcellular location">
    <subcellularLocation>
        <location evidence="2">Endomembrane system</location>
    </subcellularLocation>
</comment>
<dbReference type="SUPFAM" id="SSF57492">
    <property type="entry name" value="Trefoil"/>
    <property type="match status" value="1"/>
</dbReference>
<dbReference type="InterPro" id="IPR000519">
    <property type="entry name" value="P_trefoil_dom"/>
</dbReference>
<dbReference type="GO" id="GO:0005975">
    <property type="term" value="P:carbohydrate metabolic process"/>
    <property type="evidence" value="ECO:0007669"/>
    <property type="project" value="InterPro"/>
</dbReference>
<dbReference type="Pfam" id="PF21365">
    <property type="entry name" value="Glyco_hydro_31_3rd"/>
    <property type="match status" value="1"/>
</dbReference>
<keyword evidence="8 12" id="KW-1015">Disulfide bond</keyword>
<dbReference type="EMBL" id="CAJOBC010004893">
    <property type="protein sequence ID" value="CAF3844391.1"/>
    <property type="molecule type" value="Genomic_DNA"/>
</dbReference>
<evidence type="ECO:0000256" key="13">
    <source>
        <dbReference type="RuleBase" id="RU361185"/>
    </source>
</evidence>
<dbReference type="GO" id="GO:0016324">
    <property type="term" value="C:apical plasma membrane"/>
    <property type="evidence" value="ECO:0007669"/>
    <property type="project" value="UniProtKB-SubCell"/>
</dbReference>
<dbReference type="InterPro" id="IPR013780">
    <property type="entry name" value="Glyco_hydro_b"/>
</dbReference>
<dbReference type="Gene3D" id="2.60.40.1760">
    <property type="entry name" value="glycosyl hydrolase (family 31)"/>
    <property type="match status" value="1"/>
</dbReference>
<dbReference type="Proteomes" id="UP000663829">
    <property type="component" value="Unassembled WGS sequence"/>
</dbReference>
<evidence type="ECO:0000313" key="19">
    <source>
        <dbReference type="EMBL" id="CAF3844391.1"/>
    </source>
</evidence>
<dbReference type="Pfam" id="PF00088">
    <property type="entry name" value="Trefoil"/>
    <property type="match status" value="1"/>
</dbReference>
<dbReference type="CDD" id="cd14752">
    <property type="entry name" value="GH31_N"/>
    <property type="match status" value="1"/>
</dbReference>
<dbReference type="InterPro" id="IPR030458">
    <property type="entry name" value="Glyco_hydro_31_AS"/>
</dbReference>
<dbReference type="OrthoDB" id="5839090at2759"/>
<dbReference type="InterPro" id="IPR025887">
    <property type="entry name" value="Glyco_hydro_31_N_dom"/>
</dbReference>
<comment type="caution">
    <text evidence="17">The sequence shown here is derived from an EMBL/GenBank/DDBJ whole genome shotgun (WGS) entry which is preliminary data.</text>
</comment>
<evidence type="ECO:0000256" key="10">
    <source>
        <dbReference type="ARBA" id="ARBA00023295"/>
    </source>
</evidence>
<dbReference type="EC" id="3.2.1.20" evidence="4"/>
<evidence type="ECO:0000256" key="2">
    <source>
        <dbReference type="ARBA" id="ARBA00004308"/>
    </source>
</evidence>
<dbReference type="InterPro" id="IPR030459">
    <property type="entry name" value="Glyco_hydro_31_CS"/>
</dbReference>
<dbReference type="GO" id="GO:0090599">
    <property type="term" value="F:alpha-glucosidase activity"/>
    <property type="evidence" value="ECO:0007669"/>
    <property type="project" value="UniProtKB-ARBA"/>
</dbReference>
<evidence type="ECO:0000256" key="9">
    <source>
        <dbReference type="ARBA" id="ARBA00023180"/>
    </source>
</evidence>
<evidence type="ECO:0000259" key="15">
    <source>
        <dbReference type="PROSITE" id="PS51448"/>
    </source>
</evidence>
<gene>
    <name evidence="17" type="ORF">GPM918_LOCUS17632</name>
    <name evidence="16" type="ORF">OVA965_LOCUS3279</name>
    <name evidence="19" type="ORF">SRO942_LOCUS17629</name>
    <name evidence="18" type="ORF">TMI583_LOCUS3278</name>
</gene>
<proteinExistence type="inferred from homology"/>
<dbReference type="Pfam" id="PF01055">
    <property type="entry name" value="Glyco_hydro_31_2nd"/>
    <property type="match status" value="1"/>
</dbReference>
<dbReference type="GO" id="GO:0030246">
    <property type="term" value="F:carbohydrate binding"/>
    <property type="evidence" value="ECO:0007669"/>
    <property type="project" value="InterPro"/>
</dbReference>
<dbReference type="PROSITE" id="PS51448">
    <property type="entry name" value="P_TREFOIL_2"/>
    <property type="match status" value="1"/>
</dbReference>
<dbReference type="CDD" id="cd00111">
    <property type="entry name" value="Trefoil"/>
    <property type="match status" value="1"/>
</dbReference>
<dbReference type="SUPFAM" id="SSF74650">
    <property type="entry name" value="Galactose mutarotase-like"/>
    <property type="match status" value="1"/>
</dbReference>
<dbReference type="SUPFAM" id="SSF51445">
    <property type="entry name" value="(Trans)glycosidases"/>
    <property type="match status" value="1"/>
</dbReference>
<dbReference type="PANTHER" id="PTHR22762:SF133">
    <property type="entry name" value="P-TYPE DOMAIN-CONTAINING PROTEIN"/>
    <property type="match status" value="1"/>
</dbReference>
<feature type="disulfide bond" evidence="12">
    <location>
        <begin position="38"/>
        <end position="53"/>
    </location>
</feature>
<feature type="domain" description="P-type" evidence="15">
    <location>
        <begin position="23"/>
        <end position="68"/>
    </location>
</feature>
<dbReference type="Gene3D" id="3.20.20.80">
    <property type="entry name" value="Glycosidases"/>
    <property type="match status" value="1"/>
</dbReference>
<dbReference type="AlphaFoldDB" id="A0A814ME97"/>
<evidence type="ECO:0000256" key="3">
    <source>
        <dbReference type="ARBA" id="ARBA00007806"/>
    </source>
</evidence>
<evidence type="ECO:0000256" key="14">
    <source>
        <dbReference type="SAM" id="SignalP"/>
    </source>
</evidence>
<dbReference type="SUPFAM" id="SSF51011">
    <property type="entry name" value="Glycosyl hydrolase domain"/>
    <property type="match status" value="1"/>
</dbReference>
<dbReference type="PROSITE" id="PS00707">
    <property type="entry name" value="GLYCOSYL_HYDROL_F31_2"/>
    <property type="match status" value="1"/>
</dbReference>
<evidence type="ECO:0000313" key="18">
    <source>
        <dbReference type="EMBL" id="CAF3555874.1"/>
    </source>
</evidence>
<dbReference type="Proteomes" id="UP000681722">
    <property type="component" value="Unassembled WGS sequence"/>
</dbReference>
<sequence>MSTSTRFFDIDTTINLLVALAVVTVSAEQCAVTARTDCGYIGITQSECKSRQCCWAPSTTGCDCYYQADQVPIWNTISVTENINVSSGVITISINISTSNRQGQYGEMPSQLQVDITTETNERVRIRIFDPMTERWEIPQRLFLLPGPISARNPSYKVTHSQLNQEFSVQIVRISDSVTVFSTADLQFSDQFLQISNVYPNLNDSGHNIYGLGERVESFRLRVGETYTLWNQDPGGTEPFINSYGSHPFYLQLIDNGNAHGTYLHNSNGMDVMVQDDRVTFKTVGGVLDLFVFTGPSPHEVIQQYHHVIGHTHFPPYWALGWHQCRWGYTNVEEVKQVVANYSAAGIPLDTMWNDIDYMNARQDWTWDPVNYPEDQMKQFVEQLHANGQHYVVIVDPAIHKLTGYGPYDDGLKRRIFITEADGETPFTGDSTPGTATFPDFTDPAALDYWSDWIAHFLAGVPSDGLWIDMNEVYNANDGAPTSNSSFNNPPYPINNHGIKAGLNFRTLSMDALHYDKVAEYNIHNMYGLTESIATHRALENIRGKRSFVLSRSTFPSSGVRVAHWLGDNHSTWADLAASIAGILNMNMFGIPLSGVDICGFNYDTTEELCNRWQALGAFYPFTRNHNIQGALPQEPYRWASVTATAKKTLAARYSILPYLYTQFYLSNAYGGMVARPLFFDFPTDSTTCGIDTQYLLGPALLISPVVIEGATSVNAYFPPESNWYEFWTGKLQQSNGYQTLNTSIEHIQVHIRGGSIIPGQQPALTTTIARTQSYFLVVALNITNQARGELFIDDGESLDIGQEAVFISYFATKNCVQSDVLQNTYTSTIPSMDQVQVYGVTIQPSVKVNGQSWSQFTYDSINHILVVNDLGLSMSTNFQITW</sequence>
<evidence type="ECO:0000256" key="8">
    <source>
        <dbReference type="ARBA" id="ARBA00023157"/>
    </source>
</evidence>
<feature type="signal peptide" evidence="14">
    <location>
        <begin position="1"/>
        <end position="27"/>
    </location>
</feature>
<keyword evidence="6 13" id="KW-0378">Hydrolase</keyword>
<dbReference type="SMART" id="SM00018">
    <property type="entry name" value="PD"/>
    <property type="match status" value="1"/>
</dbReference>
<dbReference type="CDD" id="cd06602">
    <property type="entry name" value="GH31_MGAM_SI_GAA"/>
    <property type="match status" value="1"/>
</dbReference>
<dbReference type="InterPro" id="IPR017957">
    <property type="entry name" value="P_trefoil_CS"/>
</dbReference>
<evidence type="ECO:0000313" key="17">
    <source>
        <dbReference type="EMBL" id="CAF1078171.1"/>
    </source>
</evidence>
<dbReference type="Pfam" id="PF13802">
    <property type="entry name" value="Gal_mutarotas_2"/>
    <property type="match status" value="1"/>
</dbReference>
<dbReference type="Gene3D" id="4.10.110.10">
    <property type="entry name" value="Spasmolytic Protein, domain 1"/>
    <property type="match status" value="1"/>
</dbReference>
<keyword evidence="10 13" id="KW-0326">Glycosidase</keyword>
<keyword evidence="7" id="KW-0472">Membrane</keyword>
<dbReference type="Proteomes" id="UP000677228">
    <property type="component" value="Unassembled WGS sequence"/>
</dbReference>
<evidence type="ECO:0000256" key="7">
    <source>
        <dbReference type="ARBA" id="ARBA00023136"/>
    </source>
</evidence>
<dbReference type="EMBL" id="CAJNOK010000775">
    <property type="protein sequence ID" value="CAF0774737.1"/>
    <property type="molecule type" value="Genomic_DNA"/>
</dbReference>
<dbReference type="EMBL" id="CAJNOQ010004893">
    <property type="protein sequence ID" value="CAF1078171.1"/>
    <property type="molecule type" value="Genomic_DNA"/>
</dbReference>
<dbReference type="PANTHER" id="PTHR22762">
    <property type="entry name" value="ALPHA-GLUCOSIDASE"/>
    <property type="match status" value="1"/>
</dbReference>
<accession>A0A814ME97</accession>
<dbReference type="EMBL" id="CAJOBA010000775">
    <property type="protein sequence ID" value="CAF3555874.1"/>
    <property type="molecule type" value="Genomic_DNA"/>
</dbReference>
<dbReference type="Proteomes" id="UP000682733">
    <property type="component" value="Unassembled WGS sequence"/>
</dbReference>
<dbReference type="InterPro" id="IPR048395">
    <property type="entry name" value="Glyco_hydro_31_C"/>
</dbReference>
<feature type="chain" id="PRO_5035684817" description="alpha-glucosidase" evidence="14">
    <location>
        <begin position="28"/>
        <end position="883"/>
    </location>
</feature>
<comment type="catalytic activity">
    <reaction evidence="1">
        <text>Hydrolysis of terminal, non-reducing (1-&gt;4)-linked alpha-D-glucose residues with release of alpha-D-glucose.</text>
        <dbReference type="EC" id="3.2.1.20"/>
    </reaction>
</comment>
<comment type="caution">
    <text evidence="12">Lacks conserved residue(s) required for the propagation of feature annotation.</text>
</comment>
<evidence type="ECO:0000256" key="1">
    <source>
        <dbReference type="ARBA" id="ARBA00001657"/>
    </source>
</evidence>
<keyword evidence="20" id="KW-1185">Reference proteome</keyword>